<keyword evidence="6 8" id="KW-1133">Transmembrane helix</keyword>
<name>A0ABV7UZX4_9SPHN</name>
<feature type="transmembrane region" description="Helical" evidence="8">
    <location>
        <begin position="244"/>
        <end position="265"/>
    </location>
</feature>
<accession>A0ABV7UZX4</accession>
<comment type="subcellular location">
    <subcellularLocation>
        <location evidence="1 8">Cell membrane</location>
        <topology evidence="1 8">Multi-pass membrane protein</topology>
    </subcellularLocation>
</comment>
<keyword evidence="3" id="KW-0813">Transport</keyword>
<evidence type="ECO:0000313" key="10">
    <source>
        <dbReference type="Proteomes" id="UP001595683"/>
    </source>
</evidence>
<keyword evidence="4 8" id="KW-1003">Cell membrane</keyword>
<sequence length="267" mass="27806">MSLIHLAQAAVDATAFTPEPWLFAVLTAVAVVTGLVDAIAGGGGLIMMPALITLGLPPHLTLGTNKIQSMCGTTMATWRYHRAGLFTLRGNGLIVAVTFAGALAGALVIQHFDARALSLIVPVLLIGVALYTVLSPRMDDGDRHDRVGPRGFLPVAGGVGFYDGFFGPGAGQFYTTTLVALRGMGLTRATGLTKLLNVTSNLASVIVFALGGHVLWLLGLCMGAGAMTGAVIGSHFATRFGARLIRPLLIVVSLALTGRLVWQWFAG</sequence>
<keyword evidence="7 8" id="KW-0472">Membrane</keyword>
<dbReference type="PANTHER" id="PTHR30269">
    <property type="entry name" value="TRANSMEMBRANE PROTEIN YFCA"/>
    <property type="match status" value="1"/>
</dbReference>
<organism evidence="9 10">
    <name type="scientific">Novosphingobium pokkalii</name>
    <dbReference type="NCBI Taxonomy" id="1770194"/>
    <lineage>
        <taxon>Bacteria</taxon>
        <taxon>Pseudomonadati</taxon>
        <taxon>Pseudomonadota</taxon>
        <taxon>Alphaproteobacteria</taxon>
        <taxon>Sphingomonadales</taxon>
        <taxon>Sphingomonadaceae</taxon>
        <taxon>Novosphingobium</taxon>
    </lineage>
</organism>
<dbReference type="Proteomes" id="UP001595683">
    <property type="component" value="Unassembled WGS sequence"/>
</dbReference>
<keyword evidence="10" id="KW-1185">Reference proteome</keyword>
<dbReference type="EMBL" id="JBHRYE010000007">
    <property type="protein sequence ID" value="MFC3670472.1"/>
    <property type="molecule type" value="Genomic_DNA"/>
</dbReference>
<comment type="caution">
    <text evidence="9">The sequence shown here is derived from an EMBL/GenBank/DDBJ whole genome shotgun (WGS) entry which is preliminary data.</text>
</comment>
<evidence type="ECO:0000256" key="4">
    <source>
        <dbReference type="ARBA" id="ARBA00022475"/>
    </source>
</evidence>
<feature type="transmembrane region" description="Helical" evidence="8">
    <location>
        <begin position="202"/>
        <end position="232"/>
    </location>
</feature>
<dbReference type="InterPro" id="IPR052017">
    <property type="entry name" value="TSUP"/>
</dbReference>
<dbReference type="InterPro" id="IPR002781">
    <property type="entry name" value="TM_pro_TauE-like"/>
</dbReference>
<feature type="transmembrane region" description="Helical" evidence="8">
    <location>
        <begin position="21"/>
        <end position="52"/>
    </location>
</feature>
<dbReference type="RefSeq" id="WP_191323215.1">
    <property type="nucleotide sequence ID" value="NZ_BMZP01000003.1"/>
</dbReference>
<evidence type="ECO:0000256" key="1">
    <source>
        <dbReference type="ARBA" id="ARBA00004651"/>
    </source>
</evidence>
<dbReference type="Pfam" id="PF01925">
    <property type="entry name" value="TauE"/>
    <property type="match status" value="1"/>
</dbReference>
<feature type="transmembrane region" description="Helical" evidence="8">
    <location>
        <begin position="116"/>
        <end position="134"/>
    </location>
</feature>
<reference evidence="10" key="1">
    <citation type="journal article" date="2019" name="Int. J. Syst. Evol. Microbiol.">
        <title>The Global Catalogue of Microorganisms (GCM) 10K type strain sequencing project: providing services to taxonomists for standard genome sequencing and annotation.</title>
        <authorList>
            <consortium name="The Broad Institute Genomics Platform"/>
            <consortium name="The Broad Institute Genome Sequencing Center for Infectious Disease"/>
            <person name="Wu L."/>
            <person name="Ma J."/>
        </authorList>
    </citation>
    <scope>NUCLEOTIDE SEQUENCE [LARGE SCALE GENOMIC DNA]</scope>
    <source>
        <strain evidence="10">KCTC 42224</strain>
    </source>
</reference>
<evidence type="ECO:0000313" key="9">
    <source>
        <dbReference type="EMBL" id="MFC3670472.1"/>
    </source>
</evidence>
<evidence type="ECO:0000256" key="8">
    <source>
        <dbReference type="RuleBase" id="RU363041"/>
    </source>
</evidence>
<evidence type="ECO:0000256" key="6">
    <source>
        <dbReference type="ARBA" id="ARBA00022989"/>
    </source>
</evidence>
<evidence type="ECO:0000256" key="5">
    <source>
        <dbReference type="ARBA" id="ARBA00022692"/>
    </source>
</evidence>
<protein>
    <recommendedName>
        <fullName evidence="8">Probable membrane transporter protein</fullName>
    </recommendedName>
</protein>
<evidence type="ECO:0000256" key="3">
    <source>
        <dbReference type="ARBA" id="ARBA00022448"/>
    </source>
</evidence>
<keyword evidence="5 8" id="KW-0812">Transmembrane</keyword>
<proteinExistence type="inferred from homology"/>
<evidence type="ECO:0000256" key="7">
    <source>
        <dbReference type="ARBA" id="ARBA00023136"/>
    </source>
</evidence>
<feature type="transmembrane region" description="Helical" evidence="8">
    <location>
        <begin position="88"/>
        <end position="109"/>
    </location>
</feature>
<gene>
    <name evidence="9" type="ORF">ACFOOT_03455</name>
</gene>
<dbReference type="PANTHER" id="PTHR30269:SF25">
    <property type="entry name" value="MEMBRANE TRANSPORTER PROTEIN-RELATED"/>
    <property type="match status" value="1"/>
</dbReference>
<evidence type="ECO:0000256" key="2">
    <source>
        <dbReference type="ARBA" id="ARBA00009142"/>
    </source>
</evidence>
<comment type="similarity">
    <text evidence="2 8">Belongs to the 4-toluene sulfonate uptake permease (TSUP) (TC 2.A.102) family.</text>
</comment>